<evidence type="ECO:0000256" key="1">
    <source>
        <dbReference type="SAM" id="MobiDB-lite"/>
    </source>
</evidence>
<keyword evidence="2" id="KW-0812">Transmembrane</keyword>
<feature type="compositionally biased region" description="Acidic residues" evidence="1">
    <location>
        <begin position="263"/>
        <end position="275"/>
    </location>
</feature>
<evidence type="ECO:0000256" key="2">
    <source>
        <dbReference type="SAM" id="Phobius"/>
    </source>
</evidence>
<evidence type="ECO:0000313" key="4">
    <source>
        <dbReference type="Proteomes" id="UP000258016"/>
    </source>
</evidence>
<protein>
    <recommendedName>
        <fullName evidence="5">Pilus assembly protein TadE</fullName>
    </recommendedName>
</protein>
<dbReference type="GeneID" id="303486320"/>
<dbReference type="RefSeq" id="WP_117352507.1">
    <property type="nucleotide sequence ID" value="NZ_CP020083.1"/>
</dbReference>
<keyword evidence="2" id="KW-0472">Membrane</keyword>
<keyword evidence="4" id="KW-1185">Reference proteome</keyword>
<evidence type="ECO:0000313" key="3">
    <source>
        <dbReference type="EMBL" id="ASR52112.1"/>
    </source>
</evidence>
<name>A0ABN5BA56_9SPHN</name>
<reference evidence="3 4" key="1">
    <citation type="submission" date="2017-03" db="EMBL/GenBank/DDBJ databases">
        <title>Complete genome sequence of Blastomonas fulva degrading microcsystin LR.</title>
        <authorList>
            <person name="Lee H.-g."/>
            <person name="Jin L."/>
            <person name="oh H.-M."/>
        </authorList>
    </citation>
    <scope>NUCLEOTIDE SEQUENCE [LARGE SCALE GENOMIC DNA]</scope>
    <source>
        <strain evidence="3 4">T2</strain>
    </source>
</reference>
<proteinExistence type="predicted"/>
<feature type="region of interest" description="Disordered" evidence="1">
    <location>
        <begin position="256"/>
        <end position="290"/>
    </location>
</feature>
<sequence length="302" mass="32137">MNAAHPQPLPAPRPEKRGLLARGRQFARKLRRDRSGMALIEFAFTLPLFTGLGFYGIEISNLAITQMKMSQIALNMADNASRIGTLNANLGAKVISEQQINDVFQAAALQAGAAGLYQDGRTILSSLELNANGGQTIMWQRCKGMDFEDSNYGAQGTGATGTSFQGMGPAGDKIQATSGTAVMFVELHYTYHPLFGSMFMEDRELYQEAAYTVRDSREIGKEPGNNVSASRKSTCDKYDAILPQTSDADIAAAQAALAAGGGDGDDDDDDDEDEGLPGYSGGNNPTNPDKGLCVAGLICTKT</sequence>
<gene>
    <name evidence="3" type="ORF">B5J99_12125</name>
</gene>
<keyword evidence="2" id="KW-1133">Transmembrane helix</keyword>
<dbReference type="EMBL" id="CP020083">
    <property type="protein sequence ID" value="ASR52112.1"/>
    <property type="molecule type" value="Genomic_DNA"/>
</dbReference>
<dbReference type="Proteomes" id="UP000258016">
    <property type="component" value="Chromosome"/>
</dbReference>
<feature type="transmembrane region" description="Helical" evidence="2">
    <location>
        <begin position="38"/>
        <end position="57"/>
    </location>
</feature>
<organism evidence="3 4">
    <name type="scientific">Blastomonas fulva</name>
    <dbReference type="NCBI Taxonomy" id="1550728"/>
    <lineage>
        <taxon>Bacteria</taxon>
        <taxon>Pseudomonadati</taxon>
        <taxon>Pseudomonadota</taxon>
        <taxon>Alphaproteobacteria</taxon>
        <taxon>Sphingomonadales</taxon>
        <taxon>Sphingomonadaceae</taxon>
        <taxon>Blastomonas</taxon>
    </lineage>
</organism>
<evidence type="ECO:0008006" key="5">
    <source>
        <dbReference type="Google" id="ProtNLM"/>
    </source>
</evidence>
<accession>A0ABN5BA56</accession>